<keyword evidence="7 9" id="KW-0539">Nucleus</keyword>
<comment type="similarity">
    <text evidence="2 9">Belongs to the SPT4 family.</text>
</comment>
<keyword evidence="6 9" id="KW-0804">Transcription</keyword>
<keyword evidence="3" id="KW-0479">Metal-binding</keyword>
<evidence type="ECO:0000259" key="10">
    <source>
        <dbReference type="SMART" id="SM01389"/>
    </source>
</evidence>
<protein>
    <recommendedName>
        <fullName evidence="9">Transcription elongation factor SPT4 homolog</fullName>
    </recommendedName>
</protein>
<dbReference type="InterPro" id="IPR038510">
    <property type="entry name" value="Spt4_sf"/>
</dbReference>
<evidence type="ECO:0000256" key="6">
    <source>
        <dbReference type="ARBA" id="ARBA00023163"/>
    </source>
</evidence>
<name>A0A2G5DEH5_AQUCA</name>
<dbReference type="InParanoid" id="A0A2G5DEH5"/>
<evidence type="ECO:0000256" key="4">
    <source>
        <dbReference type="ARBA" id="ARBA00022771"/>
    </source>
</evidence>
<evidence type="ECO:0000256" key="8">
    <source>
        <dbReference type="ARBA" id="ARBA00056652"/>
    </source>
</evidence>
<proteinExistence type="inferred from homology"/>
<dbReference type="Proteomes" id="UP000230069">
    <property type="component" value="Unassembled WGS sequence"/>
</dbReference>
<dbReference type="SMART" id="SM01389">
    <property type="entry name" value="Spt4"/>
    <property type="match status" value="1"/>
</dbReference>
<evidence type="ECO:0000256" key="3">
    <source>
        <dbReference type="ARBA" id="ARBA00022723"/>
    </source>
</evidence>
<evidence type="ECO:0000256" key="2">
    <source>
        <dbReference type="ARBA" id="ARBA00010464"/>
    </source>
</evidence>
<sequence length="115" mass="13029">MSNVAQIPTSFGHELRACLRCKLVKTYDQFRESGCENCSFFNMDKDHEMVGECTTSNFTGVISVMDPSRSWSARWLRIARFVPGCYALAVSEALSDDLQALCEENRVQYVPPKHV</sequence>
<dbReference type="GO" id="GO:0000993">
    <property type="term" value="F:RNA polymerase II complex binding"/>
    <property type="evidence" value="ECO:0007669"/>
    <property type="project" value="TreeGrafter"/>
</dbReference>
<dbReference type="OrthoDB" id="248751at2759"/>
<dbReference type="FunCoup" id="A0A2G5DEH5">
    <property type="interactions" value="2632"/>
</dbReference>
<gene>
    <name evidence="11" type="ORF">AQUCO_02100031v1</name>
</gene>
<dbReference type="InterPro" id="IPR022800">
    <property type="entry name" value="Spt4/RpoE2_Znf"/>
</dbReference>
<dbReference type="InterPro" id="IPR029040">
    <property type="entry name" value="RPABC4/Spt4"/>
</dbReference>
<dbReference type="EMBL" id="KZ305038">
    <property type="protein sequence ID" value="PIA41911.1"/>
    <property type="molecule type" value="Genomic_DNA"/>
</dbReference>
<evidence type="ECO:0000256" key="1">
    <source>
        <dbReference type="ARBA" id="ARBA00004123"/>
    </source>
</evidence>
<comment type="function">
    <text evidence="8 9">May regulate transcription elongation by RNA polymerase II. May enhance transcriptional pausing at sites proximal to the promoter, which may in turn facilitate the assembly of an elongation competent RNA polymerase II complex.</text>
</comment>
<dbReference type="InterPro" id="IPR009287">
    <property type="entry name" value="Spt4"/>
</dbReference>
<evidence type="ECO:0000313" key="12">
    <source>
        <dbReference type="Proteomes" id="UP000230069"/>
    </source>
</evidence>
<dbReference type="PANTHER" id="PTHR12882:SF1">
    <property type="entry name" value="TRANSCRIPTION ELONGATION FACTOR SPT4"/>
    <property type="match status" value="1"/>
</dbReference>
<dbReference type="GO" id="GO:0006355">
    <property type="term" value="P:regulation of DNA-templated transcription"/>
    <property type="evidence" value="ECO:0007669"/>
    <property type="project" value="InterPro"/>
</dbReference>
<dbReference type="SUPFAM" id="SSF63393">
    <property type="entry name" value="RNA polymerase subunits"/>
    <property type="match status" value="1"/>
</dbReference>
<comment type="subcellular location">
    <subcellularLocation>
        <location evidence="1 9">Nucleus</location>
    </subcellularLocation>
</comment>
<reference evidence="11 12" key="1">
    <citation type="submission" date="2017-09" db="EMBL/GenBank/DDBJ databases">
        <title>WGS assembly of Aquilegia coerulea Goldsmith.</title>
        <authorList>
            <person name="Hodges S."/>
            <person name="Kramer E."/>
            <person name="Nordborg M."/>
            <person name="Tomkins J."/>
            <person name="Borevitz J."/>
            <person name="Derieg N."/>
            <person name="Yan J."/>
            <person name="Mihaltcheva S."/>
            <person name="Hayes R.D."/>
            <person name="Rokhsar D."/>
        </authorList>
    </citation>
    <scope>NUCLEOTIDE SEQUENCE [LARGE SCALE GENOMIC DNA]</scope>
    <source>
        <strain evidence="12">cv. Goldsmith</strain>
    </source>
</reference>
<feature type="domain" description="Spt4/RpoE2 zinc finger" evidence="10">
    <location>
        <begin position="15"/>
        <end position="91"/>
    </location>
</feature>
<dbReference type="Pfam" id="PF06093">
    <property type="entry name" value="Spt4"/>
    <property type="match status" value="1"/>
</dbReference>
<evidence type="ECO:0000256" key="7">
    <source>
        <dbReference type="ARBA" id="ARBA00023242"/>
    </source>
</evidence>
<dbReference type="GO" id="GO:0032044">
    <property type="term" value="C:DSIF complex"/>
    <property type="evidence" value="ECO:0007669"/>
    <property type="project" value="TreeGrafter"/>
</dbReference>
<dbReference type="CDD" id="cd07973">
    <property type="entry name" value="Spt4"/>
    <property type="match status" value="1"/>
</dbReference>
<dbReference type="GO" id="GO:0140673">
    <property type="term" value="P:transcription elongation-coupled chromatin remodeling"/>
    <property type="evidence" value="ECO:0007669"/>
    <property type="project" value="InterPro"/>
</dbReference>
<dbReference type="Gene3D" id="3.30.40.210">
    <property type="match status" value="1"/>
</dbReference>
<dbReference type="STRING" id="218851.A0A2G5DEH5"/>
<dbReference type="PANTHER" id="PTHR12882">
    <property type="entry name" value="SUPPRESSOR OF TY 4"/>
    <property type="match status" value="1"/>
</dbReference>
<keyword evidence="5" id="KW-0862">Zinc</keyword>
<evidence type="ECO:0000256" key="9">
    <source>
        <dbReference type="PIRNR" id="PIRNR025023"/>
    </source>
</evidence>
<dbReference type="PIRSF" id="PIRSF025023">
    <property type="entry name" value="Spt4"/>
    <property type="match status" value="1"/>
</dbReference>
<evidence type="ECO:0000313" key="11">
    <source>
        <dbReference type="EMBL" id="PIA41911.1"/>
    </source>
</evidence>
<evidence type="ECO:0000256" key="5">
    <source>
        <dbReference type="ARBA" id="ARBA00022833"/>
    </source>
</evidence>
<keyword evidence="4" id="KW-0863">Zinc-finger</keyword>
<dbReference type="FunFam" id="3.30.40.210:FF:000002">
    <property type="entry name" value="Transcription elongation factor SPT4 homolog"/>
    <property type="match status" value="1"/>
</dbReference>
<dbReference type="GO" id="GO:0008270">
    <property type="term" value="F:zinc ion binding"/>
    <property type="evidence" value="ECO:0007669"/>
    <property type="project" value="UniProtKB-KW"/>
</dbReference>
<organism evidence="11 12">
    <name type="scientific">Aquilegia coerulea</name>
    <name type="common">Rocky mountain columbine</name>
    <dbReference type="NCBI Taxonomy" id="218851"/>
    <lineage>
        <taxon>Eukaryota</taxon>
        <taxon>Viridiplantae</taxon>
        <taxon>Streptophyta</taxon>
        <taxon>Embryophyta</taxon>
        <taxon>Tracheophyta</taxon>
        <taxon>Spermatophyta</taxon>
        <taxon>Magnoliopsida</taxon>
        <taxon>Ranunculales</taxon>
        <taxon>Ranunculaceae</taxon>
        <taxon>Thalictroideae</taxon>
        <taxon>Aquilegia</taxon>
    </lineage>
</organism>
<keyword evidence="12" id="KW-1185">Reference proteome</keyword>
<accession>A0A2G5DEH5</accession>
<dbReference type="AlphaFoldDB" id="A0A2G5DEH5"/>